<organism evidence="11">
    <name type="scientific">Davidia involucrata</name>
    <name type="common">Dove tree</name>
    <dbReference type="NCBI Taxonomy" id="16924"/>
    <lineage>
        <taxon>Eukaryota</taxon>
        <taxon>Viridiplantae</taxon>
        <taxon>Streptophyta</taxon>
        <taxon>Embryophyta</taxon>
        <taxon>Tracheophyta</taxon>
        <taxon>Spermatophyta</taxon>
        <taxon>Magnoliopsida</taxon>
        <taxon>eudicotyledons</taxon>
        <taxon>Gunneridae</taxon>
        <taxon>Pentapetalae</taxon>
        <taxon>asterids</taxon>
        <taxon>Cornales</taxon>
        <taxon>Nyssaceae</taxon>
        <taxon>Davidia</taxon>
    </lineage>
</organism>
<evidence type="ECO:0000256" key="8">
    <source>
        <dbReference type="ARBA" id="ARBA00034484"/>
    </source>
</evidence>
<dbReference type="GO" id="GO:0005576">
    <property type="term" value="C:extracellular region"/>
    <property type="evidence" value="ECO:0007669"/>
    <property type="project" value="UniProtKB-SubCell"/>
</dbReference>
<feature type="chain" id="PRO_5023137556" evidence="9">
    <location>
        <begin position="22"/>
        <end position="122"/>
    </location>
</feature>
<reference evidence="11" key="1">
    <citation type="submission" date="2019-08" db="EMBL/GenBank/DDBJ databases">
        <title>Reference gene set and small RNA set construction with multiple tissues from Davidia involucrata Baill.</title>
        <authorList>
            <person name="Yang H."/>
            <person name="Zhou C."/>
            <person name="Li G."/>
            <person name="Wang J."/>
            <person name="Gao P."/>
            <person name="Wang M."/>
            <person name="Wang R."/>
            <person name="Zhao Y."/>
        </authorList>
    </citation>
    <scope>NUCLEOTIDE SEQUENCE</scope>
    <source>
        <tissue evidence="11">Mixed with DoveR01_LX</tissue>
    </source>
</reference>
<dbReference type="Pfam" id="PF05617">
    <property type="entry name" value="Prolamin_like"/>
    <property type="match status" value="1"/>
</dbReference>
<evidence type="ECO:0000256" key="3">
    <source>
        <dbReference type="ARBA" id="ARBA00022525"/>
    </source>
</evidence>
<evidence type="ECO:0000256" key="9">
    <source>
        <dbReference type="SAM" id="SignalP"/>
    </source>
</evidence>
<evidence type="ECO:0000256" key="5">
    <source>
        <dbReference type="ARBA" id="ARBA00023279"/>
    </source>
</evidence>
<dbReference type="InterPro" id="IPR008502">
    <property type="entry name" value="Prolamin-like"/>
</dbReference>
<comment type="similarity">
    <text evidence="8">Belongs to the plant egg cell-secreted peptide family.</text>
</comment>
<evidence type="ECO:0000256" key="7">
    <source>
        <dbReference type="ARBA" id="ARBA00034457"/>
    </source>
</evidence>
<comment type="function">
    <text evidence="7">Involved in the regulation of gamete interactions during the double fertilization and to prevent multiple-pollen tube attraction; mediates the redistribution of the gamete fusogen HAP2/GCS1 to the cell surface after secretion upon sperm arrival.</text>
</comment>
<proteinExistence type="inferred from homology"/>
<evidence type="ECO:0000256" key="6">
    <source>
        <dbReference type="ARBA" id="ARBA00023329"/>
    </source>
</evidence>
<feature type="domain" description="Prolamin-like" evidence="10">
    <location>
        <begin position="49"/>
        <end position="109"/>
    </location>
</feature>
<dbReference type="GO" id="GO:0080155">
    <property type="term" value="P:regulation of double fertilization forming a zygote and endosperm"/>
    <property type="evidence" value="ECO:0007669"/>
    <property type="project" value="UniProtKB-ARBA"/>
</dbReference>
<dbReference type="PANTHER" id="PTHR35293">
    <property type="entry name" value="EGG CELL-SECRETED PROTEIN 1.5"/>
    <property type="match status" value="1"/>
</dbReference>
<dbReference type="EMBL" id="GHES01022804">
    <property type="protein sequence ID" value="MPA53363.1"/>
    <property type="molecule type" value="Transcribed_RNA"/>
</dbReference>
<evidence type="ECO:0000256" key="1">
    <source>
        <dbReference type="ARBA" id="ARBA00004541"/>
    </source>
</evidence>
<evidence type="ECO:0000256" key="2">
    <source>
        <dbReference type="ARBA" id="ARBA00004613"/>
    </source>
</evidence>
<name>A0A5B7AED3_DAVIN</name>
<keyword evidence="4 9" id="KW-0732">Signal</keyword>
<comment type="subcellular location">
    <subcellularLocation>
        <location evidence="1">Cytoplasmic vesicle</location>
    </subcellularLocation>
    <subcellularLocation>
        <location evidence="2">Secreted</location>
    </subcellularLocation>
</comment>
<evidence type="ECO:0000256" key="4">
    <source>
        <dbReference type="ARBA" id="ARBA00022729"/>
    </source>
</evidence>
<feature type="signal peptide" evidence="9">
    <location>
        <begin position="1"/>
        <end position="21"/>
    </location>
</feature>
<dbReference type="PANTHER" id="PTHR35293:SF10">
    <property type="entry name" value="EGG CELL-SECRETED PROTEIN 1.2-RELATED"/>
    <property type="match status" value="1"/>
</dbReference>
<dbReference type="GO" id="GO:2000008">
    <property type="term" value="P:regulation of protein localization to cell surface"/>
    <property type="evidence" value="ECO:0007669"/>
    <property type="project" value="UniProtKB-ARBA"/>
</dbReference>
<keyword evidence="6" id="KW-0968">Cytoplasmic vesicle</keyword>
<dbReference type="AlphaFoldDB" id="A0A5B7AED3"/>
<dbReference type="GO" id="GO:0009567">
    <property type="term" value="P:double fertilization forming a zygote and endosperm"/>
    <property type="evidence" value="ECO:0007669"/>
    <property type="project" value="InterPro"/>
</dbReference>
<dbReference type="GO" id="GO:0031410">
    <property type="term" value="C:cytoplasmic vesicle"/>
    <property type="evidence" value="ECO:0007669"/>
    <property type="project" value="UniProtKB-SubCell"/>
</dbReference>
<evidence type="ECO:0000259" key="10">
    <source>
        <dbReference type="Pfam" id="PF05617"/>
    </source>
</evidence>
<keyword evidence="3" id="KW-0964">Secreted</keyword>
<evidence type="ECO:0000313" key="11">
    <source>
        <dbReference type="EMBL" id="MPA53363.1"/>
    </source>
</evidence>
<keyword evidence="5" id="KW-0278">Fertilization</keyword>
<protein>
    <submittedName>
        <fullName evidence="11">Putative egg cell-secreted protein 1.4</fullName>
    </submittedName>
</protein>
<gene>
    <name evidence="11" type="ORF">Din_022804</name>
</gene>
<accession>A0A5B7AED3</accession>
<dbReference type="InterPro" id="IPR044711">
    <property type="entry name" value="EC11-15"/>
</dbReference>
<sequence length="122" mass="13350">MALKCVILLLAIACFMATANSSQEPPRPPILLGGFNLTARLETDARFADCWKALMEKKSCTGEIVHFLTCRRLTVIHPPCCRAILMTTNHCWSALGFTAEETHVLEGYCAQSSSPPPTPNSL</sequence>